<gene>
    <name evidence="2" type="ORF">J2S39_002451</name>
</gene>
<organism evidence="2 3">
    <name type="scientific">Corynebacterium guangdongense</name>
    <dbReference type="NCBI Taxonomy" id="1783348"/>
    <lineage>
        <taxon>Bacteria</taxon>
        <taxon>Bacillati</taxon>
        <taxon>Actinomycetota</taxon>
        <taxon>Actinomycetes</taxon>
        <taxon>Mycobacteriales</taxon>
        <taxon>Corynebacteriaceae</taxon>
        <taxon>Corynebacterium</taxon>
    </lineage>
</organism>
<protein>
    <recommendedName>
        <fullName evidence="1">Suppressor of fused-like domain-containing protein</fullName>
    </recommendedName>
</protein>
<dbReference type="Proteomes" id="UP001180840">
    <property type="component" value="Unassembled WGS sequence"/>
</dbReference>
<sequence length="177" mass="19539">MHQQVAYWLSTLFPTQLEMRKVDGSRVAYGQWGEGNLAFTYDLHELDSGLTLADDADTSVRVELVTRTSGPAELAVGAVTRAAARLKEMAGAVAAQPGVLLPDLALPGTTMTSGLLIAPRFWDGQTPHLSQEGMMIVPLELVMLLDDEYEIARERGVEGLERRLRRRGTDDSDWQRD</sequence>
<dbReference type="RefSeq" id="WP_290196796.1">
    <property type="nucleotide sequence ID" value="NZ_CP047654.1"/>
</dbReference>
<accession>A0ABU2A100</accession>
<keyword evidence="3" id="KW-1185">Reference proteome</keyword>
<proteinExistence type="predicted"/>
<evidence type="ECO:0000313" key="2">
    <source>
        <dbReference type="EMBL" id="MDR7330775.1"/>
    </source>
</evidence>
<comment type="caution">
    <text evidence="2">The sequence shown here is derived from an EMBL/GenBank/DDBJ whole genome shotgun (WGS) entry which is preliminary data.</text>
</comment>
<reference evidence="2" key="1">
    <citation type="submission" date="2023-07" db="EMBL/GenBank/DDBJ databases">
        <title>Sequencing the genomes of 1000 actinobacteria strains.</title>
        <authorList>
            <person name="Klenk H.-P."/>
        </authorList>
    </citation>
    <scope>NUCLEOTIDE SEQUENCE</scope>
    <source>
        <strain evidence="2">DSM 107476</strain>
    </source>
</reference>
<name>A0ABU2A100_9CORY</name>
<dbReference type="InterPro" id="IPR020941">
    <property type="entry name" value="SUFU-like_domain"/>
</dbReference>
<dbReference type="EMBL" id="JAVDXZ010000001">
    <property type="protein sequence ID" value="MDR7330775.1"/>
    <property type="molecule type" value="Genomic_DNA"/>
</dbReference>
<feature type="domain" description="Suppressor of fused-like" evidence="1">
    <location>
        <begin position="39"/>
        <end position="175"/>
    </location>
</feature>
<evidence type="ECO:0000259" key="1">
    <source>
        <dbReference type="Pfam" id="PF05076"/>
    </source>
</evidence>
<dbReference type="Pfam" id="PF05076">
    <property type="entry name" value="SUFU"/>
    <property type="match status" value="1"/>
</dbReference>
<evidence type="ECO:0000313" key="3">
    <source>
        <dbReference type="Proteomes" id="UP001180840"/>
    </source>
</evidence>